<name>A0ACC2KYD2_PERAE</name>
<dbReference type="Proteomes" id="UP001234297">
    <property type="component" value="Chromosome 6"/>
</dbReference>
<sequence length="218" mass="24651">MSTCSSASSICSPPSPVIFSRQTRHAISPTLVFIPSNGGHPCTYRALKPSRLYFLKPKATAEQKDSAVDVKKDQKKGTEVERRPRRSPLEISPFGMLDPLSPMRTMKQLLDSMDRLFEDAWTFPGSNRAVGEIRSPWDIKEDEKELKMRFDMPGLSKEEKEGGEESWSSRSSSSYNTRLLLPDNCEKDKIKADLKNGVLFISIPKEEVERKVIDVQIT</sequence>
<organism evidence="1 2">
    <name type="scientific">Persea americana</name>
    <name type="common">Avocado</name>
    <dbReference type="NCBI Taxonomy" id="3435"/>
    <lineage>
        <taxon>Eukaryota</taxon>
        <taxon>Viridiplantae</taxon>
        <taxon>Streptophyta</taxon>
        <taxon>Embryophyta</taxon>
        <taxon>Tracheophyta</taxon>
        <taxon>Spermatophyta</taxon>
        <taxon>Magnoliopsida</taxon>
        <taxon>Magnoliidae</taxon>
        <taxon>Laurales</taxon>
        <taxon>Lauraceae</taxon>
        <taxon>Persea</taxon>
    </lineage>
</organism>
<evidence type="ECO:0000313" key="1">
    <source>
        <dbReference type="EMBL" id="KAJ8626175.1"/>
    </source>
</evidence>
<accession>A0ACC2KYD2</accession>
<gene>
    <name evidence="1" type="ORF">MRB53_019482</name>
</gene>
<proteinExistence type="predicted"/>
<keyword evidence="2" id="KW-1185">Reference proteome</keyword>
<reference evidence="1 2" key="1">
    <citation type="journal article" date="2022" name="Hortic Res">
        <title>A haplotype resolved chromosomal level avocado genome allows analysis of novel avocado genes.</title>
        <authorList>
            <person name="Nath O."/>
            <person name="Fletcher S.J."/>
            <person name="Hayward A."/>
            <person name="Shaw L.M."/>
            <person name="Masouleh A.K."/>
            <person name="Furtado A."/>
            <person name="Henry R.J."/>
            <person name="Mitter N."/>
        </authorList>
    </citation>
    <scope>NUCLEOTIDE SEQUENCE [LARGE SCALE GENOMIC DNA]</scope>
    <source>
        <strain evidence="2">cv. Hass</strain>
    </source>
</reference>
<protein>
    <submittedName>
        <fullName evidence="1">Uncharacterized protein</fullName>
    </submittedName>
</protein>
<comment type="caution">
    <text evidence="1">The sequence shown here is derived from an EMBL/GenBank/DDBJ whole genome shotgun (WGS) entry which is preliminary data.</text>
</comment>
<evidence type="ECO:0000313" key="2">
    <source>
        <dbReference type="Proteomes" id="UP001234297"/>
    </source>
</evidence>
<dbReference type="EMBL" id="CM056814">
    <property type="protein sequence ID" value="KAJ8626175.1"/>
    <property type="molecule type" value="Genomic_DNA"/>
</dbReference>